<dbReference type="OrthoDB" id="9803139at2"/>
<evidence type="ECO:0000313" key="11">
    <source>
        <dbReference type="Proteomes" id="UP000198816"/>
    </source>
</evidence>
<dbReference type="Pfam" id="PF25461">
    <property type="entry name" value="Beta-barrel_SelB"/>
    <property type="match status" value="1"/>
</dbReference>
<dbReference type="Proteomes" id="UP000198816">
    <property type="component" value="Unassembled WGS sequence"/>
</dbReference>
<dbReference type="InterPro" id="IPR036388">
    <property type="entry name" value="WH-like_DNA-bd_sf"/>
</dbReference>
<dbReference type="GO" id="GO:0001514">
    <property type="term" value="P:selenocysteine incorporation"/>
    <property type="evidence" value="ECO:0007669"/>
    <property type="project" value="InterPro"/>
</dbReference>
<dbReference type="Gene3D" id="3.40.50.300">
    <property type="entry name" value="P-loop containing nucleotide triphosphate hydrolases"/>
    <property type="match status" value="1"/>
</dbReference>
<dbReference type="PANTHER" id="PTHR43721">
    <property type="entry name" value="ELONGATION FACTOR TU-RELATED"/>
    <property type="match status" value="1"/>
</dbReference>
<dbReference type="InterPro" id="IPR000795">
    <property type="entry name" value="T_Tr_GTP-bd_dom"/>
</dbReference>
<evidence type="ECO:0000256" key="6">
    <source>
        <dbReference type="ARBA" id="ARBA00023134"/>
    </source>
</evidence>
<dbReference type="NCBIfam" id="TIGR00475">
    <property type="entry name" value="selB"/>
    <property type="match status" value="1"/>
</dbReference>
<keyword evidence="10" id="KW-0251">Elongation factor</keyword>
<gene>
    <name evidence="10" type="ORF">SAMN05421783_12082</name>
</gene>
<evidence type="ECO:0000256" key="8">
    <source>
        <dbReference type="ARBA" id="ARBA00031615"/>
    </source>
</evidence>
<dbReference type="CDD" id="cd15491">
    <property type="entry name" value="selB_III"/>
    <property type="match status" value="1"/>
</dbReference>
<dbReference type="InterPro" id="IPR057335">
    <property type="entry name" value="Beta-barrel_SelB"/>
</dbReference>
<dbReference type="PANTHER" id="PTHR43721:SF9">
    <property type="entry name" value="GTP-BINDING PROTEIN 1"/>
    <property type="match status" value="1"/>
</dbReference>
<keyword evidence="6" id="KW-0342">GTP-binding</keyword>
<comment type="subcellular location">
    <subcellularLocation>
        <location evidence="1">Cytoplasm</location>
    </subcellularLocation>
</comment>
<dbReference type="InterPro" id="IPR015190">
    <property type="entry name" value="Elong_fac_SelB-wing-hlx_typ-2"/>
</dbReference>
<dbReference type="Pfam" id="PF09106">
    <property type="entry name" value="WHD_2nd_SelB"/>
    <property type="match status" value="1"/>
</dbReference>
<dbReference type="InterPro" id="IPR050055">
    <property type="entry name" value="EF-Tu_GTPase"/>
</dbReference>
<reference evidence="11" key="1">
    <citation type="submission" date="2016-10" db="EMBL/GenBank/DDBJ databases">
        <authorList>
            <person name="Varghese N."/>
            <person name="Submissions S."/>
        </authorList>
    </citation>
    <scope>NUCLEOTIDE SEQUENCE [LARGE SCALE GENOMIC DNA]</scope>
    <source>
        <strain evidence="11">DSM 217</strain>
    </source>
</reference>
<dbReference type="SUPFAM" id="SSF46785">
    <property type="entry name" value="Winged helix' DNA-binding domain"/>
    <property type="match status" value="3"/>
</dbReference>
<evidence type="ECO:0000313" key="10">
    <source>
        <dbReference type="EMBL" id="SDX31123.1"/>
    </source>
</evidence>
<evidence type="ECO:0000259" key="9">
    <source>
        <dbReference type="PROSITE" id="PS51722"/>
    </source>
</evidence>
<dbReference type="InterPro" id="IPR048931">
    <property type="entry name" value="WHD_2nd_SelB_bact"/>
</dbReference>
<dbReference type="InterPro" id="IPR036390">
    <property type="entry name" value="WH_DNA-bd_sf"/>
</dbReference>
<dbReference type="CDD" id="cd04171">
    <property type="entry name" value="SelB"/>
    <property type="match status" value="1"/>
</dbReference>
<evidence type="ECO:0000256" key="4">
    <source>
        <dbReference type="ARBA" id="ARBA00022741"/>
    </source>
</evidence>
<dbReference type="GO" id="GO:0005737">
    <property type="term" value="C:cytoplasm"/>
    <property type="evidence" value="ECO:0007669"/>
    <property type="project" value="UniProtKB-SubCell"/>
</dbReference>
<dbReference type="SUPFAM" id="SSF50465">
    <property type="entry name" value="EF-Tu/eEF-1alpha/eIF2-gamma C-terminal domain"/>
    <property type="match status" value="1"/>
</dbReference>
<dbReference type="SUPFAM" id="SSF52540">
    <property type="entry name" value="P-loop containing nucleoside triphosphate hydrolases"/>
    <property type="match status" value="1"/>
</dbReference>
<keyword evidence="11" id="KW-1185">Reference proteome</keyword>
<dbReference type="InterPro" id="IPR004161">
    <property type="entry name" value="EFTu-like_2"/>
</dbReference>
<dbReference type="InterPro" id="IPR015191">
    <property type="entry name" value="SelB_WHD4"/>
</dbReference>
<dbReference type="GO" id="GO:0003924">
    <property type="term" value="F:GTPase activity"/>
    <property type="evidence" value="ECO:0007669"/>
    <property type="project" value="InterPro"/>
</dbReference>
<proteinExistence type="predicted"/>
<protein>
    <recommendedName>
        <fullName evidence="2">Selenocysteine-specific elongation factor</fullName>
    </recommendedName>
    <alternativeName>
        <fullName evidence="8">SelB translation factor</fullName>
    </alternativeName>
</protein>
<dbReference type="EMBL" id="FNNZ01000020">
    <property type="protein sequence ID" value="SDX31123.1"/>
    <property type="molecule type" value="Genomic_DNA"/>
</dbReference>
<dbReference type="SUPFAM" id="SSF50447">
    <property type="entry name" value="Translation proteins"/>
    <property type="match status" value="1"/>
</dbReference>
<dbReference type="Pfam" id="PF00009">
    <property type="entry name" value="GTP_EFTU"/>
    <property type="match status" value="1"/>
</dbReference>
<dbReference type="FunFam" id="3.40.50.300:FF:001064">
    <property type="entry name" value="Selenocysteine-specific translation elongation factor"/>
    <property type="match status" value="1"/>
</dbReference>
<dbReference type="AlphaFoldDB" id="A0A1H3ANC5"/>
<sequence>MIIGTAGHIDHGKTALVQALTGVDTDRLKEEKARGITIELGYAYQPLPDGEVLGFIDVPGHERLIHTMLAGAAGIDSLLLVVAADDGVMPQTREHLEIIDLLGIARGAVALTKIDRCEPARVDAVAAEIAALLATTRLAGALIFTVSSVTGTGIDALRAHLHAAALRLPPRRAQGDFRLAVDRSFTLHGTGTVVTGTVFAGSVRVGEELALAPSGRRVRLRGLHAQNRPADTGWVGQRCALNLAGVEKDAVARGDWIVSPRLAIPIERFDARLTLTPHAPHPLRHWSPVHLHLGAAHVMAHLVLLQGETLAPGDSAFAQVVLDRPIGALHGDRFIVRDAEARQTLGGGRVLDLFAPARKRRTPERLGELTTLECEIPSERLKRLLVQSAWGLDLDRLQAAWNTPELPEHLPPDCRRISIGSRTHAVAQSAWQALAQTLLEGLAEYHARSPEELGPDAGRARRLWMPRLPPPIFTALVADLIAQGALTRTGAWLHRPEHVLTLTPREQASAERILPLLRETPLDPPWVRDLAKRLDLAEADVRLLLRKMGGQGLLFQVVRDLFFVPEALERLAAIVRVLDAETGEIRAADFRDRTGLGRKRGIQILEYFDRIGLTRRVRDTHRLRTDSPLAHPGEPIQ</sequence>
<name>A0A1H3ANC5_THIRO</name>
<dbReference type="Gene3D" id="2.40.30.10">
    <property type="entry name" value="Translation factors"/>
    <property type="match status" value="1"/>
</dbReference>
<keyword evidence="3" id="KW-0963">Cytoplasm</keyword>
<keyword evidence="5" id="KW-0648">Protein biosynthesis</keyword>
<dbReference type="GO" id="GO:0005525">
    <property type="term" value="F:GTP binding"/>
    <property type="evidence" value="ECO:0007669"/>
    <property type="project" value="UniProtKB-KW"/>
</dbReference>
<dbReference type="STRING" id="1058.SAMN05421783_12082"/>
<accession>A0A1H3ANC5</accession>
<dbReference type="InterPro" id="IPR031157">
    <property type="entry name" value="G_TR_CS"/>
</dbReference>
<evidence type="ECO:0000256" key="2">
    <source>
        <dbReference type="ARBA" id="ARBA00015953"/>
    </source>
</evidence>
<evidence type="ECO:0000256" key="1">
    <source>
        <dbReference type="ARBA" id="ARBA00004496"/>
    </source>
</evidence>
<dbReference type="InterPro" id="IPR027417">
    <property type="entry name" value="P-loop_NTPase"/>
</dbReference>
<dbReference type="InterPro" id="IPR009000">
    <property type="entry name" value="Transl_B-barrel_sf"/>
</dbReference>
<evidence type="ECO:0000256" key="7">
    <source>
        <dbReference type="ARBA" id="ARBA00025526"/>
    </source>
</evidence>
<dbReference type="PROSITE" id="PS00301">
    <property type="entry name" value="G_TR_1"/>
    <property type="match status" value="1"/>
</dbReference>
<dbReference type="InterPro" id="IPR009001">
    <property type="entry name" value="Transl_elong_EF1A/Init_IF2_C"/>
</dbReference>
<evidence type="ECO:0000256" key="3">
    <source>
        <dbReference type="ARBA" id="ARBA00022490"/>
    </source>
</evidence>
<dbReference type="Pfam" id="PF09107">
    <property type="entry name" value="WHD_3rd_SelB"/>
    <property type="match status" value="1"/>
</dbReference>
<dbReference type="InterPro" id="IPR004535">
    <property type="entry name" value="Transl_elong_SelB"/>
</dbReference>
<keyword evidence="4" id="KW-0547">Nucleotide-binding</keyword>
<dbReference type="GO" id="GO:0003746">
    <property type="term" value="F:translation elongation factor activity"/>
    <property type="evidence" value="ECO:0007669"/>
    <property type="project" value="UniProtKB-KW"/>
</dbReference>
<dbReference type="Pfam" id="PF21214">
    <property type="entry name" value="WHD_2nd_SelB_bact"/>
    <property type="match status" value="1"/>
</dbReference>
<dbReference type="RefSeq" id="WP_093035677.1">
    <property type="nucleotide sequence ID" value="NZ_FNNZ01000020.1"/>
</dbReference>
<evidence type="ECO:0000256" key="5">
    <source>
        <dbReference type="ARBA" id="ARBA00022917"/>
    </source>
</evidence>
<organism evidence="10 11">
    <name type="scientific">Thiocapsa roseopersicina</name>
    <dbReference type="NCBI Taxonomy" id="1058"/>
    <lineage>
        <taxon>Bacteria</taxon>
        <taxon>Pseudomonadati</taxon>
        <taxon>Pseudomonadota</taxon>
        <taxon>Gammaproteobacteria</taxon>
        <taxon>Chromatiales</taxon>
        <taxon>Chromatiaceae</taxon>
        <taxon>Thiocapsa</taxon>
    </lineage>
</organism>
<feature type="domain" description="Tr-type G" evidence="9">
    <location>
        <begin position="1"/>
        <end position="171"/>
    </location>
</feature>
<dbReference type="GO" id="GO:0003723">
    <property type="term" value="F:RNA binding"/>
    <property type="evidence" value="ECO:0007669"/>
    <property type="project" value="InterPro"/>
</dbReference>
<dbReference type="Pfam" id="PF03144">
    <property type="entry name" value="GTP_EFTU_D2"/>
    <property type="match status" value="1"/>
</dbReference>
<comment type="function">
    <text evidence="7">Translation factor necessary for the incorporation of selenocysteine into proteins. It probably replaces EF-Tu for the insertion of selenocysteine directed by the UGA codon. SelB binds GTP and GDP.</text>
</comment>
<dbReference type="PROSITE" id="PS51722">
    <property type="entry name" value="G_TR_2"/>
    <property type="match status" value="1"/>
</dbReference>
<dbReference type="Gene3D" id="1.10.10.10">
    <property type="entry name" value="Winged helix-like DNA-binding domain superfamily/Winged helix DNA-binding domain"/>
    <property type="match status" value="3"/>
</dbReference>